<dbReference type="AlphaFoldDB" id="A0A4R0YPQ5"/>
<dbReference type="Pfam" id="PF16142">
    <property type="entry name" value="DUF4850"/>
    <property type="match status" value="1"/>
</dbReference>
<evidence type="ECO:0000313" key="3">
    <source>
        <dbReference type="Proteomes" id="UP000291822"/>
    </source>
</evidence>
<accession>A0A4R0YPQ5</accession>
<keyword evidence="3" id="KW-1185">Reference proteome</keyword>
<dbReference type="EMBL" id="SJTG01000004">
    <property type="protein sequence ID" value="TCI08366.1"/>
    <property type="molecule type" value="Genomic_DNA"/>
</dbReference>
<dbReference type="InterPro" id="IPR032322">
    <property type="entry name" value="DUF4850"/>
</dbReference>
<protein>
    <submittedName>
        <fullName evidence="2">DUF4850 domain-containing protein</fullName>
    </submittedName>
</protein>
<keyword evidence="1" id="KW-0732">Signal</keyword>
<evidence type="ECO:0000313" key="2">
    <source>
        <dbReference type="EMBL" id="TCI08366.1"/>
    </source>
</evidence>
<gene>
    <name evidence="2" type="ORF">EZM97_27430</name>
</gene>
<sequence length="272" mass="29337">MRLGHIRGCVVTRCNVVVVLCLWLAALAPARASDTHVERHLPGPPVSNLSRPGEDFRLATVQARDAQGQPIPDVPAQRIDLRSDLDGWEQQGDTLPPIHFDVPAAQRPSLALFYASPVGWMLVPRDWKLVRAVQGIDGGAVFSFTAARGPVEGWLSVVSIPACVGCMYQEADGLFSGAHDKLDKLLGQSTPAPILAPNPDKIDHPSACMVEFGYRLPASPAVRTVAFFADDAYDPQFRQLTLAAPKTQAKVVAAILGAYRQVLPTCKDMSSP</sequence>
<name>A0A4R0YPQ5_9GAMM</name>
<proteinExistence type="predicted"/>
<reference evidence="2 3" key="1">
    <citation type="submission" date="2019-02" db="EMBL/GenBank/DDBJ databases">
        <title>Dyella amyloliquefaciens sp. nov., isolated from forest soil.</title>
        <authorList>
            <person name="Gao Z.-H."/>
            <person name="Qiu L.-H."/>
        </authorList>
    </citation>
    <scope>NUCLEOTIDE SEQUENCE [LARGE SCALE GENOMIC DNA]</scope>
    <source>
        <strain evidence="2 3">KACC 12747</strain>
    </source>
</reference>
<evidence type="ECO:0000256" key="1">
    <source>
        <dbReference type="SAM" id="SignalP"/>
    </source>
</evidence>
<feature type="chain" id="PRO_5020591257" evidence="1">
    <location>
        <begin position="33"/>
        <end position="272"/>
    </location>
</feature>
<comment type="caution">
    <text evidence="2">The sequence shown here is derived from an EMBL/GenBank/DDBJ whole genome shotgun (WGS) entry which is preliminary data.</text>
</comment>
<dbReference type="Proteomes" id="UP000291822">
    <property type="component" value="Unassembled WGS sequence"/>
</dbReference>
<organism evidence="2 3">
    <name type="scientific">Dyella soli</name>
    <dbReference type="NCBI Taxonomy" id="522319"/>
    <lineage>
        <taxon>Bacteria</taxon>
        <taxon>Pseudomonadati</taxon>
        <taxon>Pseudomonadota</taxon>
        <taxon>Gammaproteobacteria</taxon>
        <taxon>Lysobacterales</taxon>
        <taxon>Rhodanobacteraceae</taxon>
        <taxon>Dyella</taxon>
    </lineage>
</organism>
<feature type="signal peptide" evidence="1">
    <location>
        <begin position="1"/>
        <end position="32"/>
    </location>
</feature>